<reference evidence="2" key="1">
    <citation type="submission" date="2017-03" db="EMBL/GenBank/DDBJ databases">
        <title>Phytopthora megakarya and P. palmivora, two closely related causual agents of cacao black pod achieved similar genome size and gene model numbers by different mechanisms.</title>
        <authorList>
            <person name="Ali S."/>
            <person name="Shao J."/>
            <person name="Larry D.J."/>
            <person name="Kronmiller B."/>
            <person name="Shen D."/>
            <person name="Strem M.D."/>
            <person name="Melnick R.L."/>
            <person name="Guiltinan M.J."/>
            <person name="Tyler B.M."/>
            <person name="Meinhardt L.W."/>
            <person name="Bailey B.A."/>
        </authorList>
    </citation>
    <scope>NUCLEOTIDE SEQUENCE [LARGE SCALE GENOMIC DNA]</scope>
    <source>
        <strain evidence="2">zdho120</strain>
    </source>
</reference>
<gene>
    <name evidence="1" type="ORF">PHMEG_00030005</name>
</gene>
<dbReference type="AlphaFoldDB" id="A0A225V156"/>
<keyword evidence="2" id="KW-1185">Reference proteome</keyword>
<name>A0A225V156_9STRA</name>
<protein>
    <submittedName>
        <fullName evidence="1">Uncharacterized protein</fullName>
    </submittedName>
</protein>
<comment type="caution">
    <text evidence="1">The sequence shown here is derived from an EMBL/GenBank/DDBJ whole genome shotgun (WGS) entry which is preliminary data.</text>
</comment>
<evidence type="ECO:0000313" key="1">
    <source>
        <dbReference type="EMBL" id="OWY99061.1"/>
    </source>
</evidence>
<accession>A0A225V156</accession>
<evidence type="ECO:0000313" key="2">
    <source>
        <dbReference type="Proteomes" id="UP000198211"/>
    </source>
</evidence>
<dbReference type="Proteomes" id="UP000198211">
    <property type="component" value="Unassembled WGS sequence"/>
</dbReference>
<dbReference type="EMBL" id="NBNE01008825">
    <property type="protein sequence ID" value="OWY99061.1"/>
    <property type="molecule type" value="Genomic_DNA"/>
</dbReference>
<sequence>MRSRLFHLYRIYNVKMPLTVDNDIQEKVVFAHSFLVISRNLMCHTGNAASV</sequence>
<organism evidence="1 2">
    <name type="scientific">Phytophthora megakarya</name>
    <dbReference type="NCBI Taxonomy" id="4795"/>
    <lineage>
        <taxon>Eukaryota</taxon>
        <taxon>Sar</taxon>
        <taxon>Stramenopiles</taxon>
        <taxon>Oomycota</taxon>
        <taxon>Peronosporomycetes</taxon>
        <taxon>Peronosporales</taxon>
        <taxon>Peronosporaceae</taxon>
        <taxon>Phytophthora</taxon>
    </lineage>
</organism>
<proteinExistence type="predicted"/>